<dbReference type="Pfam" id="PF03881">
    <property type="entry name" value="Fructosamin_kin"/>
    <property type="match status" value="1"/>
</dbReference>
<dbReference type="EMBL" id="LWQS01000031">
    <property type="protein sequence ID" value="OAN48512.1"/>
    <property type="molecule type" value="Genomic_DNA"/>
</dbReference>
<dbReference type="Gene3D" id="3.90.1200.10">
    <property type="match status" value="1"/>
</dbReference>
<comment type="caution">
    <text evidence="2">The sequence shown here is derived from an EMBL/GenBank/DDBJ whole genome shotgun (WGS) entry which is preliminary data.</text>
</comment>
<evidence type="ECO:0000313" key="3">
    <source>
        <dbReference type="Proteomes" id="UP000078287"/>
    </source>
</evidence>
<comment type="similarity">
    <text evidence="1">Belongs to the fructosamine kinase family.</text>
</comment>
<dbReference type="SUPFAM" id="SSF56112">
    <property type="entry name" value="Protein kinase-like (PK-like)"/>
    <property type="match status" value="1"/>
</dbReference>
<protein>
    <submittedName>
        <fullName evidence="2">Fructosamine kinase</fullName>
    </submittedName>
</protein>
<keyword evidence="1 2" id="KW-0418">Kinase</keyword>
<dbReference type="PANTHER" id="PTHR12149">
    <property type="entry name" value="FRUCTOSAMINE 3 KINASE-RELATED PROTEIN"/>
    <property type="match status" value="1"/>
</dbReference>
<accession>A0A178MIG9</accession>
<dbReference type="AlphaFoldDB" id="A0A178MIG9"/>
<organism evidence="2 3">
    <name type="scientific">Chloroflexus islandicus</name>
    <dbReference type="NCBI Taxonomy" id="1707952"/>
    <lineage>
        <taxon>Bacteria</taxon>
        <taxon>Bacillati</taxon>
        <taxon>Chloroflexota</taxon>
        <taxon>Chloroflexia</taxon>
        <taxon>Chloroflexales</taxon>
        <taxon>Chloroflexineae</taxon>
        <taxon>Chloroflexaceae</taxon>
        <taxon>Chloroflexus</taxon>
    </lineage>
</organism>
<reference evidence="2 3" key="1">
    <citation type="submission" date="2016-04" db="EMBL/GenBank/DDBJ databases">
        <title>Chloroflexus islandicus sp. nov., a thermophilic filamentous anoxygenic phototrophic bacterium from geyser Strokkur (Iceland).</title>
        <authorList>
            <person name="Gaisin V.A."/>
            <person name="Kalashnikov A.M."/>
            <person name="Sukhacheva M.V."/>
            <person name="Grouzdev D.S."/>
            <person name="Ivanov T.M."/>
            <person name="Kuznetsov B."/>
            <person name="Gorlenko V.M."/>
        </authorList>
    </citation>
    <scope>NUCLEOTIDE SEQUENCE [LARGE SCALE GENOMIC DNA]</scope>
    <source>
        <strain evidence="3">isl-2</strain>
    </source>
</reference>
<dbReference type="PANTHER" id="PTHR12149:SF8">
    <property type="entry name" value="PROTEIN-RIBULOSAMINE 3-KINASE"/>
    <property type="match status" value="1"/>
</dbReference>
<proteinExistence type="inferred from homology"/>
<dbReference type="PIRSF" id="PIRSF006221">
    <property type="entry name" value="Ketosamine-3-kinase"/>
    <property type="match status" value="1"/>
</dbReference>
<evidence type="ECO:0000313" key="2">
    <source>
        <dbReference type="EMBL" id="OAN48512.1"/>
    </source>
</evidence>
<sequence length="291" mass="31602">MTLPTAVANLITTALGRPIEQIDHLGGSFGARLARVTINGQRFALKWAASGAPAAMVAAETHGLRTLAAANAIRVPAVVFACEANGDQPAIVLSEWIAGDGRPPDPAQLGEQLAALHRHTGAAYGLERDNFIGGTPQTNGWMDDWIAFFRERRLLPQIELAARNGLLPARRRQMLERVVSRLDEWLSGVPRVPSLIHGDLWSGNVIAGPGGAPALIDPAISYSDREAELAFTELFGGFSPRFYAAYQAAWPLDPGYRDRRDLYNLYHLLNHLNLFGEGYGAQVDAAARRYG</sequence>
<dbReference type="Gene3D" id="3.30.200.20">
    <property type="entry name" value="Phosphorylase Kinase, domain 1"/>
    <property type="match status" value="1"/>
</dbReference>
<dbReference type="GO" id="GO:0016301">
    <property type="term" value="F:kinase activity"/>
    <property type="evidence" value="ECO:0007669"/>
    <property type="project" value="UniProtKB-UniRule"/>
</dbReference>
<dbReference type="OrthoDB" id="5291879at2"/>
<evidence type="ECO:0000256" key="1">
    <source>
        <dbReference type="PIRNR" id="PIRNR006221"/>
    </source>
</evidence>
<gene>
    <name evidence="2" type="ORF">A6A03_07990</name>
</gene>
<dbReference type="InterPro" id="IPR016477">
    <property type="entry name" value="Fructo-/Ketosamine-3-kinase"/>
</dbReference>
<dbReference type="Proteomes" id="UP000078287">
    <property type="component" value="Unassembled WGS sequence"/>
</dbReference>
<keyword evidence="1" id="KW-0808">Transferase</keyword>
<keyword evidence="3" id="KW-1185">Reference proteome</keyword>
<dbReference type="InterPro" id="IPR011009">
    <property type="entry name" value="Kinase-like_dom_sf"/>
</dbReference>
<dbReference type="STRING" id="1707952.A6A03_07990"/>
<name>A0A178MIG9_9CHLR</name>
<dbReference type="RefSeq" id="WP_066782987.1">
    <property type="nucleotide sequence ID" value="NZ_LWQS01000031.1"/>
</dbReference>